<dbReference type="AlphaFoldDB" id="A0A5N7JML5"/>
<sequence>MSEPTFEQKQDHFHKIRRSNYLASLRLEGFNTQPADVDKPLPTREAVLAKYRAHRAHLTDSK</sequence>
<dbReference type="InterPro" id="IPR022541">
    <property type="entry name" value="YhfG"/>
</dbReference>
<dbReference type="Proteomes" id="UP000325438">
    <property type="component" value="Unassembled WGS sequence"/>
</dbReference>
<comment type="caution">
    <text evidence="1">The sequence shown here is derived from an EMBL/GenBank/DDBJ whole genome shotgun (WGS) entry which is preliminary data.</text>
</comment>
<evidence type="ECO:0000313" key="2">
    <source>
        <dbReference type="Proteomes" id="UP000325438"/>
    </source>
</evidence>
<name>A0A5N7JML5_9PSED</name>
<gene>
    <name evidence="1" type="ORF">F0170_00510</name>
</gene>
<dbReference type="EMBL" id="VUBA01000006">
    <property type="protein sequence ID" value="MPQ82602.1"/>
    <property type="molecule type" value="Genomic_DNA"/>
</dbReference>
<proteinExistence type="predicted"/>
<evidence type="ECO:0000313" key="1">
    <source>
        <dbReference type="EMBL" id="MPQ82602.1"/>
    </source>
</evidence>
<organism evidence="1 2">
    <name type="scientific">Pseudomonas kitaguniensis</name>
    <dbReference type="NCBI Taxonomy" id="2607908"/>
    <lineage>
        <taxon>Bacteria</taxon>
        <taxon>Pseudomonadati</taxon>
        <taxon>Pseudomonadota</taxon>
        <taxon>Gammaproteobacteria</taxon>
        <taxon>Pseudomonadales</taxon>
        <taxon>Pseudomonadaceae</taxon>
        <taxon>Pseudomonas</taxon>
    </lineage>
</organism>
<accession>A0A5N7JML5</accession>
<dbReference type="Pfam" id="PF10832">
    <property type="entry name" value="YhfG"/>
    <property type="match status" value="1"/>
</dbReference>
<dbReference type="RefSeq" id="WP_122252018.1">
    <property type="nucleotide sequence ID" value="NZ_JBLZPT010000009.1"/>
</dbReference>
<protein>
    <submittedName>
        <fullName evidence="1">DUF2559 family protein</fullName>
    </submittedName>
</protein>
<reference evidence="1 2" key="1">
    <citation type="submission" date="2019-09" db="EMBL/GenBank/DDBJ databases">
        <title>The draft genomes of Allium pathogen Pseudomonas sp.</title>
        <authorList>
            <person name="Fujikawa T."/>
            <person name="Sawada H."/>
        </authorList>
    </citation>
    <scope>NUCLEOTIDE SEQUENCE [LARGE SCALE GENOMIC DNA]</scope>
    <source>
        <strain evidence="1 2">MAFF 730085</strain>
    </source>
</reference>